<gene>
    <name evidence="2" type="ORF">APHIGO_LOCUS474</name>
</gene>
<keyword evidence="1" id="KW-0812">Transmembrane</keyword>
<accession>A0A9P0IPG2</accession>
<evidence type="ECO:0000256" key="1">
    <source>
        <dbReference type="SAM" id="Phobius"/>
    </source>
</evidence>
<dbReference type="Proteomes" id="UP001154329">
    <property type="component" value="Chromosome 1"/>
</dbReference>
<proteinExistence type="predicted"/>
<reference evidence="2" key="2">
    <citation type="submission" date="2022-10" db="EMBL/GenBank/DDBJ databases">
        <authorList>
            <consortium name="ENA_rothamsted_submissions"/>
            <consortium name="culmorum"/>
            <person name="King R."/>
        </authorList>
    </citation>
    <scope>NUCLEOTIDE SEQUENCE</scope>
</reference>
<feature type="transmembrane region" description="Helical" evidence="1">
    <location>
        <begin position="6"/>
        <end position="27"/>
    </location>
</feature>
<dbReference type="EMBL" id="OU899034">
    <property type="protein sequence ID" value="CAH1708586.1"/>
    <property type="molecule type" value="Genomic_DNA"/>
</dbReference>
<sequence length="243" mass="27566">MICCIFIGRSYLFVFIYILLLCVESIITKDTISSFVIPSKEANHNNKIHFNDQKKRKIESNIVKHVTKKNFILNLPNRCMENKLKSSKKFQNQIKVKKRESEYFKTEQVPAKSVWDFGGTWSSKLAGVRFVVDTHSTVGIDNSIPVKVLDMPAGTKSNGFLNKDWMAKASAQYGRLGPVSLSAINRADRNVAVFIGFVNSQNNKDFVTGMWSMGRNCKDNLETHQSVFNIPDVLFKDSNEQGD</sequence>
<keyword evidence="3" id="KW-1185">Reference proteome</keyword>
<keyword evidence="1" id="KW-0472">Membrane</keyword>
<evidence type="ECO:0000313" key="3">
    <source>
        <dbReference type="Proteomes" id="UP001154329"/>
    </source>
</evidence>
<reference evidence="2" key="1">
    <citation type="submission" date="2022-02" db="EMBL/GenBank/DDBJ databases">
        <authorList>
            <person name="King R."/>
        </authorList>
    </citation>
    <scope>NUCLEOTIDE SEQUENCE</scope>
</reference>
<name>A0A9P0IPG2_APHGO</name>
<evidence type="ECO:0000313" key="2">
    <source>
        <dbReference type="EMBL" id="CAH1708586.1"/>
    </source>
</evidence>
<organism evidence="2 3">
    <name type="scientific">Aphis gossypii</name>
    <name type="common">Cotton aphid</name>
    <dbReference type="NCBI Taxonomy" id="80765"/>
    <lineage>
        <taxon>Eukaryota</taxon>
        <taxon>Metazoa</taxon>
        <taxon>Ecdysozoa</taxon>
        <taxon>Arthropoda</taxon>
        <taxon>Hexapoda</taxon>
        <taxon>Insecta</taxon>
        <taxon>Pterygota</taxon>
        <taxon>Neoptera</taxon>
        <taxon>Paraneoptera</taxon>
        <taxon>Hemiptera</taxon>
        <taxon>Sternorrhyncha</taxon>
        <taxon>Aphidomorpha</taxon>
        <taxon>Aphidoidea</taxon>
        <taxon>Aphididae</taxon>
        <taxon>Aphidini</taxon>
        <taxon>Aphis</taxon>
        <taxon>Aphis</taxon>
    </lineage>
</organism>
<protein>
    <submittedName>
        <fullName evidence="2">Uncharacterized protein</fullName>
    </submittedName>
</protein>
<keyword evidence="1" id="KW-1133">Transmembrane helix</keyword>
<dbReference type="AlphaFoldDB" id="A0A9P0IPG2"/>